<evidence type="ECO:0000256" key="1">
    <source>
        <dbReference type="SAM" id="MobiDB-lite"/>
    </source>
</evidence>
<evidence type="ECO:0000313" key="3">
    <source>
        <dbReference type="Proteomes" id="UP001227230"/>
    </source>
</evidence>
<evidence type="ECO:0000313" key="2">
    <source>
        <dbReference type="EMBL" id="WJZ82581.1"/>
    </source>
</evidence>
<feature type="region of interest" description="Disordered" evidence="1">
    <location>
        <begin position="1"/>
        <end position="22"/>
    </location>
</feature>
<reference evidence="2 3" key="1">
    <citation type="journal article" date="2023" name="Hortic Res">
        <title>The complete reference genome for grapevine (Vitis vinifera L.) genetics and breeding.</title>
        <authorList>
            <person name="Shi X."/>
            <person name="Cao S."/>
            <person name="Wang X."/>
            <person name="Huang S."/>
            <person name="Wang Y."/>
            <person name="Liu Z."/>
            <person name="Liu W."/>
            <person name="Leng X."/>
            <person name="Peng Y."/>
            <person name="Wang N."/>
            <person name="Wang Y."/>
            <person name="Ma Z."/>
            <person name="Xu X."/>
            <person name="Zhang F."/>
            <person name="Xue H."/>
            <person name="Zhong H."/>
            <person name="Wang Y."/>
            <person name="Zhang K."/>
            <person name="Velt A."/>
            <person name="Avia K."/>
            <person name="Holtgrawe D."/>
            <person name="Grimplet J."/>
            <person name="Matus J.T."/>
            <person name="Ware D."/>
            <person name="Wu X."/>
            <person name="Wang H."/>
            <person name="Liu C."/>
            <person name="Fang Y."/>
            <person name="Rustenholz C."/>
            <person name="Cheng Z."/>
            <person name="Xiao H."/>
            <person name="Zhou Y."/>
        </authorList>
    </citation>
    <scope>NUCLEOTIDE SEQUENCE [LARGE SCALE GENOMIC DNA]</scope>
    <source>
        <strain evidence="3">cv. Pinot noir / PN40024</strain>
        <tissue evidence="2">Leaf</tissue>
    </source>
</reference>
<accession>A0ABY9BI91</accession>
<protein>
    <submittedName>
        <fullName evidence="2">Uncharacterized protein</fullName>
    </submittedName>
</protein>
<proteinExistence type="predicted"/>
<sequence length="100" mass="10827">MTEKAEVREASPEVLGVGPSCQLSVPPPRLPPPMPRSPSCSNVGVREWSQQLRPGVSVREWSQQPRPGVSVRGRFLGRTWPSGGEFATCVADNAVATEFL</sequence>
<dbReference type="EMBL" id="CP126649">
    <property type="protein sequence ID" value="WJZ82581.1"/>
    <property type="molecule type" value="Genomic_DNA"/>
</dbReference>
<keyword evidence="3" id="KW-1185">Reference proteome</keyword>
<dbReference type="Proteomes" id="UP001227230">
    <property type="component" value="Chromosome 2"/>
</dbReference>
<name>A0ABY9BI91_VITVI</name>
<gene>
    <name evidence="2" type="ORF">VitviT2T_002328</name>
</gene>
<feature type="compositionally biased region" description="Basic and acidic residues" evidence="1">
    <location>
        <begin position="1"/>
        <end position="11"/>
    </location>
</feature>
<organism evidence="2 3">
    <name type="scientific">Vitis vinifera</name>
    <name type="common">Grape</name>
    <dbReference type="NCBI Taxonomy" id="29760"/>
    <lineage>
        <taxon>Eukaryota</taxon>
        <taxon>Viridiplantae</taxon>
        <taxon>Streptophyta</taxon>
        <taxon>Embryophyta</taxon>
        <taxon>Tracheophyta</taxon>
        <taxon>Spermatophyta</taxon>
        <taxon>Magnoliopsida</taxon>
        <taxon>eudicotyledons</taxon>
        <taxon>Gunneridae</taxon>
        <taxon>Pentapetalae</taxon>
        <taxon>rosids</taxon>
        <taxon>Vitales</taxon>
        <taxon>Vitaceae</taxon>
        <taxon>Viteae</taxon>
        <taxon>Vitis</taxon>
    </lineage>
</organism>